<dbReference type="EMBL" id="FRFE01000007">
    <property type="protein sequence ID" value="SHO47182.1"/>
    <property type="molecule type" value="Genomic_DNA"/>
</dbReference>
<proteinExistence type="predicted"/>
<organism evidence="1 2">
    <name type="scientific">Desulfopila aestuarii DSM 18488</name>
    <dbReference type="NCBI Taxonomy" id="1121416"/>
    <lineage>
        <taxon>Bacteria</taxon>
        <taxon>Pseudomonadati</taxon>
        <taxon>Thermodesulfobacteriota</taxon>
        <taxon>Desulfobulbia</taxon>
        <taxon>Desulfobulbales</taxon>
        <taxon>Desulfocapsaceae</taxon>
        <taxon>Desulfopila</taxon>
    </lineage>
</organism>
<name>A0A1M7Y4R8_9BACT</name>
<gene>
    <name evidence="1" type="ORF">SAMN02745220_01773</name>
</gene>
<evidence type="ECO:0000313" key="1">
    <source>
        <dbReference type="EMBL" id="SHO47182.1"/>
    </source>
</evidence>
<dbReference type="Proteomes" id="UP000184603">
    <property type="component" value="Unassembled WGS sequence"/>
</dbReference>
<protein>
    <submittedName>
        <fullName evidence="1">Uncharacterized protein</fullName>
    </submittedName>
</protein>
<sequence>MTMSFLLTTVILDLVFARENYSHLSGGSEQLFCLLPDCFCDQIDEKL</sequence>
<dbReference type="RefSeq" id="WP_234981147.1">
    <property type="nucleotide sequence ID" value="NZ_FRFE01000007.1"/>
</dbReference>
<evidence type="ECO:0000313" key="2">
    <source>
        <dbReference type="Proteomes" id="UP000184603"/>
    </source>
</evidence>
<keyword evidence="2" id="KW-1185">Reference proteome</keyword>
<dbReference type="AlphaFoldDB" id="A0A1M7Y4R8"/>
<accession>A0A1M7Y4R8</accession>
<reference evidence="1 2" key="1">
    <citation type="submission" date="2016-12" db="EMBL/GenBank/DDBJ databases">
        <authorList>
            <person name="Song W.-J."/>
            <person name="Kurnit D.M."/>
        </authorList>
    </citation>
    <scope>NUCLEOTIDE SEQUENCE [LARGE SCALE GENOMIC DNA]</scope>
    <source>
        <strain evidence="1 2">DSM 18488</strain>
    </source>
</reference>